<dbReference type="Pfam" id="PF04893">
    <property type="entry name" value="Yip1"/>
    <property type="match status" value="1"/>
</dbReference>
<comment type="subcellular location">
    <subcellularLocation>
        <location evidence="6">Golgi apparatus membrane</location>
        <topology evidence="6">Multi-pass membrane protein</topology>
    </subcellularLocation>
    <subcellularLocation>
        <location evidence="1">Membrane</location>
        <topology evidence="1">Multi-pass membrane protein</topology>
    </subcellularLocation>
</comment>
<feature type="transmembrane region" description="Helical" evidence="6">
    <location>
        <begin position="169"/>
        <end position="192"/>
    </location>
</feature>
<dbReference type="GO" id="GO:0031267">
    <property type="term" value="F:small GTPase binding"/>
    <property type="evidence" value="ECO:0007669"/>
    <property type="project" value="InterPro"/>
</dbReference>
<organism evidence="8">
    <name type="scientific">Ananas comosus var. bracteatus</name>
    <name type="common">red pineapple</name>
    <dbReference type="NCBI Taxonomy" id="296719"/>
    <lineage>
        <taxon>Eukaryota</taxon>
        <taxon>Viridiplantae</taxon>
        <taxon>Streptophyta</taxon>
        <taxon>Embryophyta</taxon>
        <taxon>Tracheophyta</taxon>
        <taxon>Spermatophyta</taxon>
        <taxon>Magnoliopsida</taxon>
        <taxon>Liliopsida</taxon>
        <taxon>Poales</taxon>
        <taxon>Bromeliaceae</taxon>
        <taxon>Bromelioideae</taxon>
        <taxon>Ananas</taxon>
    </lineage>
</organism>
<evidence type="ECO:0000256" key="2">
    <source>
        <dbReference type="ARBA" id="ARBA00010596"/>
    </source>
</evidence>
<keyword evidence="4 6" id="KW-1133">Transmembrane helix</keyword>
<evidence type="ECO:0000256" key="1">
    <source>
        <dbReference type="ARBA" id="ARBA00004141"/>
    </source>
</evidence>
<evidence type="ECO:0000256" key="3">
    <source>
        <dbReference type="ARBA" id="ARBA00022692"/>
    </source>
</evidence>
<protein>
    <recommendedName>
        <fullName evidence="6">Protein YIP</fullName>
    </recommendedName>
</protein>
<feature type="transmembrane region" description="Helical" evidence="6">
    <location>
        <begin position="204"/>
        <end position="222"/>
    </location>
</feature>
<evidence type="ECO:0000256" key="5">
    <source>
        <dbReference type="ARBA" id="ARBA00023136"/>
    </source>
</evidence>
<feature type="transmembrane region" description="Helical" evidence="6">
    <location>
        <begin position="228"/>
        <end position="249"/>
    </location>
</feature>
<evidence type="ECO:0000313" key="8">
    <source>
        <dbReference type="EMBL" id="CAD1817659.1"/>
    </source>
</evidence>
<name>A0A6V7NGC3_ANACO</name>
<keyword evidence="3 6" id="KW-0812">Transmembrane</keyword>
<keyword evidence="5 6" id="KW-0472">Membrane</keyword>
<dbReference type="GO" id="GO:0000139">
    <property type="term" value="C:Golgi membrane"/>
    <property type="evidence" value="ECO:0007669"/>
    <property type="project" value="UniProtKB-SubCell"/>
</dbReference>
<feature type="domain" description="Yip1" evidence="7">
    <location>
        <begin position="113"/>
        <end position="252"/>
    </location>
</feature>
<dbReference type="InterPro" id="IPR006977">
    <property type="entry name" value="Yip1_dom"/>
</dbReference>
<feature type="transmembrane region" description="Helical" evidence="6">
    <location>
        <begin position="128"/>
        <end position="149"/>
    </location>
</feature>
<proteinExistence type="inferred from homology"/>
<gene>
    <name evidence="8" type="ORF">CB5_LOCUS870</name>
</gene>
<dbReference type="GO" id="GO:0016192">
    <property type="term" value="P:vesicle-mediated transport"/>
    <property type="evidence" value="ECO:0007669"/>
    <property type="project" value="InterPro"/>
</dbReference>
<comment type="similarity">
    <text evidence="2 6">Belongs to the YIP1 family.</text>
</comment>
<evidence type="ECO:0000259" key="7">
    <source>
        <dbReference type="Pfam" id="PF04893"/>
    </source>
</evidence>
<dbReference type="EMBL" id="LR862129">
    <property type="protein sequence ID" value="CAD1817659.1"/>
    <property type="molecule type" value="Genomic_DNA"/>
</dbReference>
<feature type="transmembrane region" description="Helical" evidence="6">
    <location>
        <begin position="261"/>
        <end position="281"/>
    </location>
</feature>
<evidence type="ECO:0000256" key="6">
    <source>
        <dbReference type="RuleBase" id="RU361264"/>
    </source>
</evidence>
<reference evidence="8" key="1">
    <citation type="submission" date="2020-07" db="EMBL/GenBank/DDBJ databases">
        <authorList>
            <person name="Lin J."/>
        </authorList>
    </citation>
    <scope>NUCLEOTIDE SEQUENCE</scope>
</reference>
<accession>A0A6V7NGC3</accession>
<evidence type="ECO:0000256" key="4">
    <source>
        <dbReference type="ARBA" id="ARBA00022989"/>
    </source>
</evidence>
<dbReference type="PANTHER" id="PTHR12822:SF5">
    <property type="entry name" value="PROTEIN YIP"/>
    <property type="match status" value="1"/>
</dbReference>
<sequence length="282" mass="31978">MEEGYTYTALPTSHLLGSVPAVIDGDIKGGALAKPSMQPHQQIYKSFHQLMELTKHQEVQLVINVVYLPHVLILDGNAQTATDWKGFFSISSYSPYFNVDTDVVVDRLVSSVYPMDNFYRKIDGNPDLYGPVWISTTLVFMLAALGNFATYTIQKRSDPSMSWNFDVGFVNWAALVIYGYVIVVPAALFFLLQYFGINSSLIRLWCIWGYSLFIFIPASLLLVVPVEIFRWLITILAGCASSWFIFLNLKRSSSKSSFLHEVVWTTSGIQLLTFALHRWIWS</sequence>
<dbReference type="PANTHER" id="PTHR12822">
    <property type="entry name" value="PROTEIN YIPF"/>
    <property type="match status" value="1"/>
</dbReference>
<dbReference type="InterPro" id="IPR039765">
    <property type="entry name" value="Yip5/YIPF1/YIPF2"/>
</dbReference>
<dbReference type="AlphaFoldDB" id="A0A6V7NGC3"/>